<keyword evidence="4" id="KW-1185">Reference proteome</keyword>
<keyword evidence="2" id="KW-0812">Transmembrane</keyword>
<keyword evidence="1" id="KW-0813">Transport</keyword>
<dbReference type="InterPro" id="IPR036259">
    <property type="entry name" value="MFS_trans_sf"/>
</dbReference>
<protein>
    <submittedName>
        <fullName evidence="3">MFS transporter</fullName>
    </submittedName>
</protein>
<keyword evidence="2" id="KW-0472">Membrane</keyword>
<reference evidence="4" key="1">
    <citation type="journal article" date="2019" name="Int. J. Syst. Evol. Microbiol.">
        <title>The Global Catalogue of Microorganisms (GCM) 10K type strain sequencing project: providing services to taxonomists for standard genome sequencing and annotation.</title>
        <authorList>
            <consortium name="The Broad Institute Genomics Platform"/>
            <consortium name="The Broad Institute Genome Sequencing Center for Infectious Disease"/>
            <person name="Wu L."/>
            <person name="Ma J."/>
        </authorList>
    </citation>
    <scope>NUCLEOTIDE SEQUENCE [LARGE SCALE GENOMIC DNA]</scope>
    <source>
        <strain evidence="4">CCUG 71848</strain>
    </source>
</reference>
<dbReference type="SUPFAM" id="SSF103473">
    <property type="entry name" value="MFS general substrate transporter"/>
    <property type="match status" value="1"/>
</dbReference>
<evidence type="ECO:0000313" key="4">
    <source>
        <dbReference type="Proteomes" id="UP001597156"/>
    </source>
</evidence>
<feature type="transmembrane region" description="Helical" evidence="2">
    <location>
        <begin position="132"/>
        <end position="152"/>
    </location>
</feature>
<evidence type="ECO:0000256" key="1">
    <source>
        <dbReference type="ARBA" id="ARBA00022597"/>
    </source>
</evidence>
<dbReference type="RefSeq" id="WP_263852933.1">
    <property type="nucleotide sequence ID" value="NZ_JBHTLH010000005.1"/>
</dbReference>
<keyword evidence="2" id="KW-1133">Transmembrane helix</keyword>
<comment type="caution">
    <text evidence="3">The sequence shown here is derived from an EMBL/GenBank/DDBJ whole genome shotgun (WGS) entry which is preliminary data.</text>
</comment>
<dbReference type="PANTHER" id="PTHR11328:SF24">
    <property type="entry name" value="MAJOR FACILITATOR SUPERFAMILY (MFS) PROFILE DOMAIN-CONTAINING PROTEIN"/>
    <property type="match status" value="1"/>
</dbReference>
<feature type="transmembrane region" description="Helical" evidence="2">
    <location>
        <begin position="109"/>
        <end position="126"/>
    </location>
</feature>
<keyword evidence="1" id="KW-0762">Sugar transport</keyword>
<feature type="transmembrane region" description="Helical" evidence="2">
    <location>
        <begin position="71"/>
        <end position="88"/>
    </location>
</feature>
<dbReference type="Proteomes" id="UP001597156">
    <property type="component" value="Unassembled WGS sequence"/>
</dbReference>
<name>A0ABW3PF26_9LACO</name>
<dbReference type="EMBL" id="JBHTLH010000005">
    <property type="protein sequence ID" value="MFD1124184.1"/>
    <property type="molecule type" value="Genomic_DNA"/>
</dbReference>
<feature type="transmembrane region" description="Helical" evidence="2">
    <location>
        <begin position="35"/>
        <end position="59"/>
    </location>
</feature>
<dbReference type="InterPro" id="IPR039672">
    <property type="entry name" value="MFS_2"/>
</dbReference>
<proteinExistence type="predicted"/>
<evidence type="ECO:0000256" key="2">
    <source>
        <dbReference type="SAM" id="Phobius"/>
    </source>
</evidence>
<dbReference type="PANTHER" id="PTHR11328">
    <property type="entry name" value="MAJOR FACILITATOR SUPERFAMILY DOMAIN-CONTAINING PROTEIN"/>
    <property type="match status" value="1"/>
</dbReference>
<accession>A0ABW3PF26</accession>
<gene>
    <name evidence="3" type="ORF">ACFQ22_02245</name>
</gene>
<sequence length="157" mass="17765">MDVNHKQPVVHDGWNEYAHKRVYQSRGKVGIWRSLGFGVFSFFSISMQGLVGAWLMFFYTTFAGLSAGQGATISLIGRVADAIVSLIMGNISDNVYKYKIGRKYGRRHLFILVAALSVLVAITMWVAGMNFWYYLITYLIVTILMSTLQIPWETLPI</sequence>
<organism evidence="3 4">
    <name type="scientific">Lentilactobacillus raoultii</name>
    <dbReference type="NCBI Taxonomy" id="1987503"/>
    <lineage>
        <taxon>Bacteria</taxon>
        <taxon>Bacillati</taxon>
        <taxon>Bacillota</taxon>
        <taxon>Bacilli</taxon>
        <taxon>Lactobacillales</taxon>
        <taxon>Lactobacillaceae</taxon>
        <taxon>Lentilactobacillus</taxon>
    </lineage>
</organism>
<evidence type="ECO:0000313" key="3">
    <source>
        <dbReference type="EMBL" id="MFD1124184.1"/>
    </source>
</evidence>
<dbReference type="Gene3D" id="1.20.1250.20">
    <property type="entry name" value="MFS general substrate transporter like domains"/>
    <property type="match status" value="1"/>
</dbReference>
<dbReference type="Pfam" id="PF13347">
    <property type="entry name" value="MFS_2"/>
    <property type="match status" value="1"/>
</dbReference>